<evidence type="ECO:0000256" key="4">
    <source>
        <dbReference type="ARBA" id="ARBA00022692"/>
    </source>
</evidence>
<dbReference type="Proteomes" id="UP001597112">
    <property type="component" value="Unassembled WGS sequence"/>
</dbReference>
<gene>
    <name evidence="8" type="ORF">ACFQ21_27285</name>
</gene>
<dbReference type="PANTHER" id="PTHR33452:SF1">
    <property type="entry name" value="INNER MEMBRANE PROTEIN YPHA-RELATED"/>
    <property type="match status" value="1"/>
</dbReference>
<protein>
    <submittedName>
        <fullName evidence="8">DoxX family protein</fullName>
    </submittedName>
</protein>
<keyword evidence="4 7" id="KW-0812">Transmembrane</keyword>
<organism evidence="8 9">
    <name type="scientific">Ohtaekwangia kribbensis</name>
    <dbReference type="NCBI Taxonomy" id="688913"/>
    <lineage>
        <taxon>Bacteria</taxon>
        <taxon>Pseudomonadati</taxon>
        <taxon>Bacteroidota</taxon>
        <taxon>Cytophagia</taxon>
        <taxon>Cytophagales</taxon>
        <taxon>Fulvivirgaceae</taxon>
        <taxon>Ohtaekwangia</taxon>
    </lineage>
</organism>
<dbReference type="InterPro" id="IPR051907">
    <property type="entry name" value="DoxX-like_oxidoreductase"/>
</dbReference>
<dbReference type="Pfam" id="PF07681">
    <property type="entry name" value="DoxX"/>
    <property type="match status" value="1"/>
</dbReference>
<comment type="subcellular location">
    <subcellularLocation>
        <location evidence="1">Cell membrane</location>
        <topology evidence="1">Multi-pass membrane protein</topology>
    </subcellularLocation>
</comment>
<evidence type="ECO:0000256" key="5">
    <source>
        <dbReference type="ARBA" id="ARBA00022989"/>
    </source>
</evidence>
<reference evidence="9" key="1">
    <citation type="journal article" date="2019" name="Int. J. Syst. Evol. Microbiol.">
        <title>The Global Catalogue of Microorganisms (GCM) 10K type strain sequencing project: providing services to taxonomists for standard genome sequencing and annotation.</title>
        <authorList>
            <consortium name="The Broad Institute Genomics Platform"/>
            <consortium name="The Broad Institute Genome Sequencing Center for Infectious Disease"/>
            <person name="Wu L."/>
            <person name="Ma J."/>
        </authorList>
    </citation>
    <scope>NUCLEOTIDE SEQUENCE [LARGE SCALE GENOMIC DNA]</scope>
    <source>
        <strain evidence="9">CCUG 58938</strain>
    </source>
</reference>
<comment type="similarity">
    <text evidence="2">Belongs to the DoxX family.</text>
</comment>
<feature type="transmembrane region" description="Helical" evidence="7">
    <location>
        <begin position="72"/>
        <end position="89"/>
    </location>
</feature>
<feature type="transmembrane region" description="Helical" evidence="7">
    <location>
        <begin position="43"/>
        <end position="65"/>
    </location>
</feature>
<sequence>MLLHNDDLARLILRLTCGGILIFHGIFKIFTDIEHVKNIVVAAGLPAVTAYGSIIGEAIAPALVIVGYKTRLAAIVIVINMLMTIWVAHRDIAFKVNDYGGWMIETNMLFLLTALALVFTGAGRYSFSKGKGRWD</sequence>
<dbReference type="EMBL" id="JBHTKA010000015">
    <property type="protein sequence ID" value="MFD1003059.1"/>
    <property type="molecule type" value="Genomic_DNA"/>
</dbReference>
<proteinExistence type="inferred from homology"/>
<keyword evidence="6 7" id="KW-0472">Membrane</keyword>
<keyword evidence="3" id="KW-1003">Cell membrane</keyword>
<dbReference type="PANTHER" id="PTHR33452">
    <property type="entry name" value="OXIDOREDUCTASE CATD-RELATED"/>
    <property type="match status" value="1"/>
</dbReference>
<evidence type="ECO:0000256" key="3">
    <source>
        <dbReference type="ARBA" id="ARBA00022475"/>
    </source>
</evidence>
<keyword evidence="9" id="KW-1185">Reference proteome</keyword>
<keyword evidence="5 7" id="KW-1133">Transmembrane helix</keyword>
<accession>A0ABW3KBC3</accession>
<evidence type="ECO:0000256" key="1">
    <source>
        <dbReference type="ARBA" id="ARBA00004651"/>
    </source>
</evidence>
<evidence type="ECO:0000256" key="7">
    <source>
        <dbReference type="SAM" id="Phobius"/>
    </source>
</evidence>
<dbReference type="InterPro" id="IPR032808">
    <property type="entry name" value="DoxX"/>
</dbReference>
<name>A0ABW3KBC3_9BACT</name>
<feature type="transmembrane region" description="Helical" evidence="7">
    <location>
        <begin position="109"/>
        <end position="127"/>
    </location>
</feature>
<evidence type="ECO:0000256" key="6">
    <source>
        <dbReference type="ARBA" id="ARBA00023136"/>
    </source>
</evidence>
<evidence type="ECO:0000313" key="9">
    <source>
        <dbReference type="Proteomes" id="UP001597112"/>
    </source>
</evidence>
<comment type="caution">
    <text evidence="8">The sequence shown here is derived from an EMBL/GenBank/DDBJ whole genome shotgun (WGS) entry which is preliminary data.</text>
</comment>
<evidence type="ECO:0000313" key="8">
    <source>
        <dbReference type="EMBL" id="MFD1003059.1"/>
    </source>
</evidence>
<evidence type="ECO:0000256" key="2">
    <source>
        <dbReference type="ARBA" id="ARBA00006679"/>
    </source>
</evidence>
<dbReference type="RefSeq" id="WP_377585162.1">
    <property type="nucleotide sequence ID" value="NZ_JBHTKA010000015.1"/>
</dbReference>
<feature type="transmembrane region" description="Helical" evidence="7">
    <location>
        <begin position="12"/>
        <end position="31"/>
    </location>
</feature>